<organism evidence="1 2">
    <name type="scientific">Nocardioides aromaticivorans</name>
    <dbReference type="NCBI Taxonomy" id="200618"/>
    <lineage>
        <taxon>Bacteria</taxon>
        <taxon>Bacillati</taxon>
        <taxon>Actinomycetota</taxon>
        <taxon>Actinomycetes</taxon>
        <taxon>Propionibacteriales</taxon>
        <taxon>Nocardioidaceae</taxon>
        <taxon>Nocardioides</taxon>
    </lineage>
</organism>
<dbReference type="EMBL" id="JACBZM010000001">
    <property type="protein sequence ID" value="NYI47761.1"/>
    <property type="molecule type" value="Genomic_DNA"/>
</dbReference>
<accession>A0A7Z0CNF5</accession>
<evidence type="ECO:0000313" key="1">
    <source>
        <dbReference type="EMBL" id="NYI47761.1"/>
    </source>
</evidence>
<sequence length="33" mass="3694">MNGTREVYELQPAELTTAEGLLGHPVRQVLAHY</sequence>
<dbReference type="Proteomes" id="UP000562045">
    <property type="component" value="Unassembled WGS sequence"/>
</dbReference>
<name>A0A7Z0CNF5_9ACTN</name>
<evidence type="ECO:0000313" key="2">
    <source>
        <dbReference type="Proteomes" id="UP000562045"/>
    </source>
</evidence>
<reference evidence="1 2" key="1">
    <citation type="submission" date="2020-07" db="EMBL/GenBank/DDBJ databases">
        <title>Sequencing the genomes of 1000 actinobacteria strains.</title>
        <authorList>
            <person name="Klenk H.-P."/>
        </authorList>
    </citation>
    <scope>NUCLEOTIDE SEQUENCE [LARGE SCALE GENOMIC DNA]</scope>
    <source>
        <strain evidence="1 2">DSM 15131</strain>
    </source>
</reference>
<proteinExistence type="predicted"/>
<dbReference type="AlphaFoldDB" id="A0A7Z0CNF5"/>
<protein>
    <submittedName>
        <fullName evidence="1">Uncharacterized protein</fullName>
    </submittedName>
</protein>
<gene>
    <name evidence="1" type="ORF">BJ993_004841</name>
</gene>
<comment type="caution">
    <text evidence="1">The sequence shown here is derived from an EMBL/GenBank/DDBJ whole genome shotgun (WGS) entry which is preliminary data.</text>
</comment>